<keyword evidence="1" id="KW-0812">Transmembrane</keyword>
<feature type="transmembrane region" description="Helical" evidence="1">
    <location>
        <begin position="287"/>
        <end position="307"/>
    </location>
</feature>
<dbReference type="Proteomes" id="UP001385951">
    <property type="component" value="Unassembled WGS sequence"/>
</dbReference>
<evidence type="ECO:0000313" key="2">
    <source>
        <dbReference type="EMBL" id="KAK7678289.1"/>
    </source>
</evidence>
<feature type="transmembrane region" description="Helical" evidence="1">
    <location>
        <begin position="375"/>
        <end position="395"/>
    </location>
</feature>
<reference evidence="2 3" key="1">
    <citation type="submission" date="2022-09" db="EMBL/GenBank/DDBJ databases">
        <authorList>
            <person name="Palmer J.M."/>
        </authorList>
    </citation>
    <scope>NUCLEOTIDE SEQUENCE [LARGE SCALE GENOMIC DNA]</scope>
    <source>
        <strain evidence="2 3">DSM 7382</strain>
    </source>
</reference>
<evidence type="ECO:0000256" key="1">
    <source>
        <dbReference type="SAM" id="Phobius"/>
    </source>
</evidence>
<keyword evidence="1" id="KW-1133">Transmembrane helix</keyword>
<dbReference type="AlphaFoldDB" id="A0AAW0FH96"/>
<protein>
    <submittedName>
        <fullName evidence="2">Uncharacterized protein</fullName>
    </submittedName>
</protein>
<keyword evidence="1" id="KW-0472">Membrane</keyword>
<feature type="transmembrane region" description="Helical" evidence="1">
    <location>
        <begin position="463"/>
        <end position="485"/>
    </location>
</feature>
<gene>
    <name evidence="2" type="ORF">QCA50_018637</name>
</gene>
<organism evidence="2 3">
    <name type="scientific">Cerrena zonata</name>
    <dbReference type="NCBI Taxonomy" id="2478898"/>
    <lineage>
        <taxon>Eukaryota</taxon>
        <taxon>Fungi</taxon>
        <taxon>Dikarya</taxon>
        <taxon>Basidiomycota</taxon>
        <taxon>Agaricomycotina</taxon>
        <taxon>Agaricomycetes</taxon>
        <taxon>Polyporales</taxon>
        <taxon>Cerrenaceae</taxon>
        <taxon>Cerrena</taxon>
    </lineage>
</organism>
<feature type="transmembrane region" description="Helical" evidence="1">
    <location>
        <begin position="431"/>
        <end position="457"/>
    </location>
</feature>
<accession>A0AAW0FH96</accession>
<keyword evidence="3" id="KW-1185">Reference proteome</keyword>
<proteinExistence type="predicted"/>
<sequence length="548" mass="62518">MESKDMPSNLADNVSLKPITPLELMQQVQEQSQTVNSRLSIGSQLPPGPRHTVVHSLSHTLPDKWEAKAHPDGKTFYRCTDDMKRILTYVDIRDPAQENCTELLESACQKLQERLGKDSSKYYYILNFQQSPDGVLEVGYYIDTDEVHESVVWADSMELCRITTDEFQAQCDEHFDYAMRYQYWTHFQLFPIAQRFSRADIIQFLNRGWAELTMSGTLILGYTNELIEEMEEILRNIQDKEIRSNAQEVAIARILSALYWQKFIGFNSTVTPSTNRARSEKSRKQRFYSWWFRLLSPFLFWMPYVYLSDLREIWKDDGLTPTVNIKLWNEFITQLGNDWDGSTTPATVLLSANVGFLAIQSIDQATTTNKSAAQIASYVSALLSLFAYIAFQILCRRHRPLTGNLGNRHSAQMNMINYLCNHMNILGLETLALAFSVPIACFIWSMMTFLLAISFVFFFKTSLVTRITVGAVYAFLMIICGMLLYMSWGSRSSRQEQPMVTNPNGVKSPGGTLNPAGYFDWGGIATSIPMIRKPSKNASTNFSVSTSV</sequence>
<comment type="caution">
    <text evidence="2">The sequence shown here is derived from an EMBL/GenBank/DDBJ whole genome shotgun (WGS) entry which is preliminary data.</text>
</comment>
<dbReference type="EMBL" id="JASBNA010000073">
    <property type="protein sequence ID" value="KAK7678289.1"/>
    <property type="molecule type" value="Genomic_DNA"/>
</dbReference>
<name>A0AAW0FH96_9APHY</name>
<evidence type="ECO:0000313" key="3">
    <source>
        <dbReference type="Proteomes" id="UP001385951"/>
    </source>
</evidence>